<evidence type="ECO:0000256" key="2">
    <source>
        <dbReference type="ARBA" id="ARBA00007104"/>
    </source>
</evidence>
<dbReference type="PROSITE" id="PS50866">
    <property type="entry name" value="GOLD"/>
    <property type="match status" value="1"/>
</dbReference>
<evidence type="ECO:0000313" key="12">
    <source>
        <dbReference type="Proteomes" id="UP000825935"/>
    </source>
</evidence>
<feature type="signal peptide" evidence="9">
    <location>
        <begin position="1"/>
        <end position="21"/>
    </location>
</feature>
<dbReference type="SMART" id="SM01190">
    <property type="entry name" value="EMP24_GP25L"/>
    <property type="match status" value="1"/>
</dbReference>
<dbReference type="AlphaFoldDB" id="A0A8T2THR9"/>
<comment type="subcellular location">
    <subcellularLocation>
        <location evidence="1 7">Membrane</location>
        <topology evidence="1 7">Single-pass type I membrane protein</topology>
    </subcellularLocation>
</comment>
<evidence type="ECO:0000313" key="11">
    <source>
        <dbReference type="EMBL" id="KAH7421393.1"/>
    </source>
</evidence>
<feature type="chain" id="PRO_5035807435" description="GOLD domain-containing protein" evidence="9">
    <location>
        <begin position="22"/>
        <end position="205"/>
    </location>
</feature>
<keyword evidence="6 8" id="KW-0472">Membrane</keyword>
<dbReference type="Pfam" id="PF01105">
    <property type="entry name" value="EMP24_GP25L"/>
    <property type="match status" value="1"/>
</dbReference>
<comment type="caution">
    <text evidence="11">The sequence shown here is derived from an EMBL/GenBank/DDBJ whole genome shotgun (WGS) entry which is preliminary data.</text>
</comment>
<dbReference type="OrthoDB" id="1929172at2759"/>
<evidence type="ECO:0000256" key="8">
    <source>
        <dbReference type="SAM" id="Phobius"/>
    </source>
</evidence>
<reference evidence="11" key="1">
    <citation type="submission" date="2021-08" db="EMBL/GenBank/DDBJ databases">
        <title>WGS assembly of Ceratopteris richardii.</title>
        <authorList>
            <person name="Marchant D.B."/>
            <person name="Chen G."/>
            <person name="Jenkins J."/>
            <person name="Shu S."/>
            <person name="Leebens-Mack J."/>
            <person name="Grimwood J."/>
            <person name="Schmutz J."/>
            <person name="Soltis P."/>
            <person name="Soltis D."/>
            <person name="Chen Z.-H."/>
        </authorList>
    </citation>
    <scope>NUCLEOTIDE SEQUENCE</scope>
    <source>
        <strain evidence="11">Whitten #5841</strain>
        <tissue evidence="11">Leaf</tissue>
    </source>
</reference>
<gene>
    <name evidence="11" type="ORF">KP509_13G055000</name>
</gene>
<dbReference type="GO" id="GO:0016020">
    <property type="term" value="C:membrane"/>
    <property type="evidence" value="ECO:0007669"/>
    <property type="project" value="UniProtKB-SubCell"/>
</dbReference>
<keyword evidence="4 9" id="KW-0732">Signal</keyword>
<feature type="domain" description="GOLD" evidence="10">
    <location>
        <begin position="31"/>
        <end position="140"/>
    </location>
</feature>
<keyword evidence="5 8" id="KW-1133">Transmembrane helix</keyword>
<dbReference type="PANTHER" id="PTHR22811">
    <property type="entry name" value="TRANSMEMBRANE EMP24 DOMAIN-CONTAINING PROTEIN"/>
    <property type="match status" value="1"/>
</dbReference>
<name>A0A8T2THR9_CERRI</name>
<feature type="transmembrane region" description="Helical" evidence="8">
    <location>
        <begin position="173"/>
        <end position="193"/>
    </location>
</feature>
<proteinExistence type="inferred from homology"/>
<evidence type="ECO:0000256" key="1">
    <source>
        <dbReference type="ARBA" id="ARBA00004479"/>
    </source>
</evidence>
<evidence type="ECO:0000256" key="4">
    <source>
        <dbReference type="ARBA" id="ARBA00022729"/>
    </source>
</evidence>
<evidence type="ECO:0000259" key="10">
    <source>
        <dbReference type="PROSITE" id="PS50866"/>
    </source>
</evidence>
<dbReference type="OMA" id="DVFEACF"/>
<dbReference type="EMBL" id="CM035418">
    <property type="protein sequence ID" value="KAH7421393.1"/>
    <property type="molecule type" value="Genomic_DNA"/>
</dbReference>
<comment type="similarity">
    <text evidence="2 7">Belongs to the EMP24/GP25L family.</text>
</comment>
<keyword evidence="12" id="KW-1185">Reference proteome</keyword>
<dbReference type="InterPro" id="IPR015720">
    <property type="entry name" value="Emp24-like"/>
</dbReference>
<dbReference type="InterPro" id="IPR009038">
    <property type="entry name" value="GOLD_dom"/>
</dbReference>
<evidence type="ECO:0000256" key="7">
    <source>
        <dbReference type="RuleBase" id="RU003827"/>
    </source>
</evidence>
<keyword evidence="3 7" id="KW-0812">Transmembrane</keyword>
<dbReference type="Proteomes" id="UP000825935">
    <property type="component" value="Chromosome 13"/>
</dbReference>
<evidence type="ECO:0000256" key="3">
    <source>
        <dbReference type="ARBA" id="ARBA00022692"/>
    </source>
</evidence>
<organism evidence="11 12">
    <name type="scientific">Ceratopteris richardii</name>
    <name type="common">Triangle waterfern</name>
    <dbReference type="NCBI Taxonomy" id="49495"/>
    <lineage>
        <taxon>Eukaryota</taxon>
        <taxon>Viridiplantae</taxon>
        <taxon>Streptophyta</taxon>
        <taxon>Embryophyta</taxon>
        <taxon>Tracheophyta</taxon>
        <taxon>Polypodiopsida</taxon>
        <taxon>Polypodiidae</taxon>
        <taxon>Polypodiales</taxon>
        <taxon>Pteridineae</taxon>
        <taxon>Pteridaceae</taxon>
        <taxon>Parkerioideae</taxon>
        <taxon>Ceratopteris</taxon>
    </lineage>
</organism>
<sequence>MTGLVRSLVFALVFQLGCVGALQFDLSGPAPKCFSEDIHSKVVVLGDYRVISEDAHQVVSVKVTSPFGTILHEADSVSSGNFGFTTIEAGVYMACFSLPSSGRGVVLHVELDWKLGVAAKDWEAVAKKEKVEGIELELIKLQNAVEAIHETLLYMKERESEMRNLNERTNTKVAWFGIASMFACLAVTSWQLWHLHRFFKRKKLL</sequence>
<evidence type="ECO:0000256" key="6">
    <source>
        <dbReference type="ARBA" id="ARBA00023136"/>
    </source>
</evidence>
<accession>A0A8T2THR9</accession>
<evidence type="ECO:0000256" key="5">
    <source>
        <dbReference type="ARBA" id="ARBA00022989"/>
    </source>
</evidence>
<evidence type="ECO:0000256" key="9">
    <source>
        <dbReference type="SAM" id="SignalP"/>
    </source>
</evidence>
<protein>
    <recommendedName>
        <fullName evidence="10">GOLD domain-containing protein</fullName>
    </recommendedName>
</protein>